<reference evidence="7" key="1">
    <citation type="submission" date="2021-04" db="EMBL/GenBank/DDBJ databases">
        <title>Oceanospirillales bacteria with DddD are important DMSP degraders in coastal seawater.</title>
        <authorList>
            <person name="Liu J."/>
        </authorList>
    </citation>
    <scope>NUCLEOTIDE SEQUENCE</scope>
    <source>
        <strain evidence="7">D13-1</strain>
    </source>
</reference>
<dbReference type="SUPFAM" id="SSF52402">
    <property type="entry name" value="Adenine nucleotide alpha hydrolases-like"/>
    <property type="match status" value="1"/>
</dbReference>
<keyword evidence="4" id="KW-0274">FAD</keyword>
<evidence type="ECO:0000313" key="8">
    <source>
        <dbReference type="Proteomes" id="UP001058461"/>
    </source>
</evidence>
<dbReference type="PIRSF" id="PIRSF000089">
    <property type="entry name" value="Electra_flavoP_a"/>
    <property type="match status" value="1"/>
</dbReference>
<dbReference type="RefSeq" id="WP_255854335.1">
    <property type="nucleotide sequence ID" value="NZ_CP073347.1"/>
</dbReference>
<evidence type="ECO:0000256" key="4">
    <source>
        <dbReference type="ARBA" id="ARBA00022827"/>
    </source>
</evidence>
<accession>A0ABY5HLY8</accession>
<sequence>MKTLVIAEHDNQQMAAVTLNLVQAASRLGGDIDILVAGDACQAVVEQAAQISGVHEVVVVQAGHYASQLAEELALLVETLVRERGYQAVVAPSSSFGKNLSPRVAALLDVAQVSDVIEIKGVGSYVRPIYAGNVMLSIESGEPVQVLTIRPTAFDAAAQEGSAAIVEASAVAALGLSSVVGRELSKSDRPVLGSAPIVVSGGRGLGSGDNYHQMLDPLADTLSAALGASRAAVDAGFVPNDFQVGQTGKIVAPELYIAVGISGAIQHLAGMSDSKVIVAINKDPDAPIFEVADYGLEGDLFELVPELTRELS</sequence>
<dbReference type="InterPro" id="IPR033947">
    <property type="entry name" value="ETF_alpha_N"/>
</dbReference>
<name>A0ABY5HLY8_9GAMM</name>
<evidence type="ECO:0000256" key="3">
    <source>
        <dbReference type="ARBA" id="ARBA00022630"/>
    </source>
</evidence>
<dbReference type="PROSITE" id="PS00696">
    <property type="entry name" value="ETF_ALPHA"/>
    <property type="match status" value="1"/>
</dbReference>
<dbReference type="Gene3D" id="3.40.50.620">
    <property type="entry name" value="HUPs"/>
    <property type="match status" value="1"/>
</dbReference>
<keyword evidence="8" id="KW-1185">Reference proteome</keyword>
<dbReference type="InterPro" id="IPR001308">
    <property type="entry name" value="ETF_a/FixB"/>
</dbReference>
<proteinExistence type="inferred from homology"/>
<dbReference type="EMBL" id="CP073347">
    <property type="protein sequence ID" value="UTW12272.1"/>
    <property type="molecule type" value="Genomic_DNA"/>
</dbReference>
<dbReference type="Pfam" id="PF00766">
    <property type="entry name" value="ETF_alpha"/>
    <property type="match status" value="1"/>
</dbReference>
<organism evidence="7 8">
    <name type="scientific">Marinobacterium rhizophilum</name>
    <dbReference type="NCBI Taxonomy" id="420402"/>
    <lineage>
        <taxon>Bacteria</taxon>
        <taxon>Pseudomonadati</taxon>
        <taxon>Pseudomonadota</taxon>
        <taxon>Gammaproteobacteria</taxon>
        <taxon>Oceanospirillales</taxon>
        <taxon>Oceanospirillaceae</taxon>
        <taxon>Marinobacterium</taxon>
    </lineage>
</organism>
<dbReference type="SUPFAM" id="SSF52467">
    <property type="entry name" value="DHS-like NAD/FAD-binding domain"/>
    <property type="match status" value="1"/>
</dbReference>
<dbReference type="InterPro" id="IPR014730">
    <property type="entry name" value="ETF_a/b_N"/>
</dbReference>
<evidence type="ECO:0000259" key="6">
    <source>
        <dbReference type="SMART" id="SM00893"/>
    </source>
</evidence>
<evidence type="ECO:0000256" key="5">
    <source>
        <dbReference type="ARBA" id="ARBA00022982"/>
    </source>
</evidence>
<dbReference type="InterPro" id="IPR014729">
    <property type="entry name" value="Rossmann-like_a/b/a_fold"/>
</dbReference>
<dbReference type="SMART" id="SM00893">
    <property type="entry name" value="ETF"/>
    <property type="match status" value="1"/>
</dbReference>
<dbReference type="Pfam" id="PF01012">
    <property type="entry name" value="ETF"/>
    <property type="match status" value="1"/>
</dbReference>
<keyword evidence="5" id="KW-0249">Electron transport</keyword>
<evidence type="ECO:0000256" key="2">
    <source>
        <dbReference type="ARBA" id="ARBA00022448"/>
    </source>
</evidence>
<gene>
    <name evidence="7" type="ORF">KDW95_00885</name>
</gene>
<feature type="domain" description="Electron transfer flavoprotein alpha/beta-subunit N-terminal" evidence="6">
    <location>
        <begin position="3"/>
        <end position="183"/>
    </location>
</feature>
<dbReference type="PANTHER" id="PTHR43153">
    <property type="entry name" value="ELECTRON TRANSFER FLAVOPROTEIN ALPHA"/>
    <property type="match status" value="1"/>
</dbReference>
<dbReference type="InterPro" id="IPR018206">
    <property type="entry name" value="ETF_asu_C_CS"/>
</dbReference>
<protein>
    <submittedName>
        <fullName evidence="7">FAD-binding protein</fullName>
    </submittedName>
</protein>
<dbReference type="CDD" id="cd01715">
    <property type="entry name" value="ETF_alpha"/>
    <property type="match status" value="1"/>
</dbReference>
<dbReference type="InterPro" id="IPR014731">
    <property type="entry name" value="ETF_asu_C"/>
</dbReference>
<dbReference type="Proteomes" id="UP001058461">
    <property type="component" value="Chromosome"/>
</dbReference>
<evidence type="ECO:0000313" key="7">
    <source>
        <dbReference type="EMBL" id="UTW12272.1"/>
    </source>
</evidence>
<keyword evidence="3" id="KW-0285">Flavoprotein</keyword>
<evidence type="ECO:0000256" key="1">
    <source>
        <dbReference type="ARBA" id="ARBA00005817"/>
    </source>
</evidence>
<keyword evidence="2" id="KW-0813">Transport</keyword>
<dbReference type="PANTHER" id="PTHR43153:SF1">
    <property type="entry name" value="ELECTRON TRANSFER FLAVOPROTEIN SUBUNIT ALPHA, MITOCHONDRIAL"/>
    <property type="match status" value="1"/>
</dbReference>
<dbReference type="Gene3D" id="3.40.50.1220">
    <property type="entry name" value="TPP-binding domain"/>
    <property type="match status" value="1"/>
</dbReference>
<dbReference type="InterPro" id="IPR029035">
    <property type="entry name" value="DHS-like_NAD/FAD-binding_dom"/>
</dbReference>
<comment type="similarity">
    <text evidence="1">Belongs to the ETF alpha-subunit/FixB family.</text>
</comment>